<organism evidence="1 2">
    <name type="scientific">Mortierella polycephala</name>
    <dbReference type="NCBI Taxonomy" id="41804"/>
    <lineage>
        <taxon>Eukaryota</taxon>
        <taxon>Fungi</taxon>
        <taxon>Fungi incertae sedis</taxon>
        <taxon>Mucoromycota</taxon>
        <taxon>Mortierellomycotina</taxon>
        <taxon>Mortierellomycetes</taxon>
        <taxon>Mortierellales</taxon>
        <taxon>Mortierellaceae</taxon>
        <taxon>Mortierella</taxon>
    </lineage>
</organism>
<gene>
    <name evidence="1" type="ORF">BG011_003254</name>
</gene>
<evidence type="ECO:0000313" key="1">
    <source>
        <dbReference type="EMBL" id="KAG0242737.1"/>
    </source>
</evidence>
<proteinExistence type="predicted"/>
<feature type="non-terminal residue" evidence="1">
    <location>
        <position position="1"/>
    </location>
</feature>
<accession>A0A9P6PJ10</accession>
<name>A0A9P6PJ10_9FUNG</name>
<keyword evidence="2" id="KW-1185">Reference proteome</keyword>
<dbReference type="AlphaFoldDB" id="A0A9P6PJ10"/>
<dbReference type="OrthoDB" id="10261556at2759"/>
<dbReference type="EMBL" id="JAAAJA010002175">
    <property type="protein sequence ID" value="KAG0242737.1"/>
    <property type="molecule type" value="Genomic_DNA"/>
</dbReference>
<reference evidence="1" key="1">
    <citation type="journal article" date="2020" name="Fungal Divers.">
        <title>Resolving the Mortierellaceae phylogeny through synthesis of multi-gene phylogenetics and phylogenomics.</title>
        <authorList>
            <person name="Vandepol N."/>
            <person name="Liber J."/>
            <person name="Desiro A."/>
            <person name="Na H."/>
            <person name="Kennedy M."/>
            <person name="Barry K."/>
            <person name="Grigoriev I.V."/>
            <person name="Miller A.N."/>
            <person name="O'Donnell K."/>
            <person name="Stajich J.E."/>
            <person name="Bonito G."/>
        </authorList>
    </citation>
    <scope>NUCLEOTIDE SEQUENCE</scope>
    <source>
        <strain evidence="1">KOD948</strain>
    </source>
</reference>
<protein>
    <submittedName>
        <fullName evidence="1">Uncharacterized protein</fullName>
    </submittedName>
</protein>
<comment type="caution">
    <text evidence="1">The sequence shown here is derived from an EMBL/GenBank/DDBJ whole genome shotgun (WGS) entry which is preliminary data.</text>
</comment>
<sequence length="63" mass="7393">EKIKVWRRMELQELEKRSEIYDERCIMNDGAINLLSARFGDIVVAEDINSVIDWSELIEGPQQ</sequence>
<dbReference type="Proteomes" id="UP000726737">
    <property type="component" value="Unassembled WGS sequence"/>
</dbReference>
<evidence type="ECO:0000313" key="2">
    <source>
        <dbReference type="Proteomes" id="UP000726737"/>
    </source>
</evidence>